<dbReference type="Pfam" id="PF05173">
    <property type="entry name" value="DapB_C"/>
    <property type="match status" value="1"/>
</dbReference>
<dbReference type="Gene3D" id="3.40.50.720">
    <property type="entry name" value="NAD(P)-binding Rossmann-like Domain"/>
    <property type="match status" value="1"/>
</dbReference>
<dbReference type="GO" id="GO:0009089">
    <property type="term" value="P:lysine biosynthetic process via diaminopimelate"/>
    <property type="evidence" value="ECO:0007669"/>
    <property type="project" value="InterPro"/>
</dbReference>
<dbReference type="PIRSF" id="PIRSF000161">
    <property type="entry name" value="DHPR"/>
    <property type="match status" value="1"/>
</dbReference>
<dbReference type="SUPFAM" id="SSF55347">
    <property type="entry name" value="Glyceraldehyde-3-phosphate dehydrogenase-like, C-terminal domain"/>
    <property type="match status" value="1"/>
</dbReference>
<keyword evidence="4" id="KW-0521">NADP</keyword>
<keyword evidence="5" id="KW-0220">Diaminopimelate biosynthesis</keyword>
<comment type="similarity">
    <text evidence="1">Belongs to the DapB family.</text>
</comment>
<dbReference type="CDD" id="cd02274">
    <property type="entry name" value="DHDPR_N"/>
    <property type="match status" value="1"/>
</dbReference>
<dbReference type="InterPro" id="IPR023940">
    <property type="entry name" value="DHDPR_bac"/>
</dbReference>
<evidence type="ECO:0000259" key="10">
    <source>
        <dbReference type="Pfam" id="PF05173"/>
    </source>
</evidence>
<evidence type="ECO:0000256" key="5">
    <source>
        <dbReference type="ARBA" id="ARBA00022915"/>
    </source>
</evidence>
<feature type="domain" description="Dihydrodipicolinate reductase C-terminal" evidence="10">
    <location>
        <begin position="104"/>
        <end position="217"/>
    </location>
</feature>
<gene>
    <name evidence="11" type="ORF">H2021_00325</name>
</gene>
<evidence type="ECO:0000256" key="6">
    <source>
        <dbReference type="ARBA" id="ARBA00023002"/>
    </source>
</evidence>
<dbReference type="EMBL" id="JACETM010000001">
    <property type="protein sequence ID" value="MBA4723639.1"/>
    <property type="molecule type" value="Genomic_DNA"/>
</dbReference>
<evidence type="ECO:0000256" key="3">
    <source>
        <dbReference type="ARBA" id="ARBA00022605"/>
    </source>
</evidence>
<evidence type="ECO:0000256" key="7">
    <source>
        <dbReference type="ARBA" id="ARBA00023027"/>
    </source>
</evidence>
<comment type="caution">
    <text evidence="11">The sequence shown here is derived from an EMBL/GenBank/DDBJ whole genome shotgun (WGS) entry which is preliminary data.</text>
</comment>
<evidence type="ECO:0000256" key="8">
    <source>
        <dbReference type="ARBA" id="ARBA00023154"/>
    </source>
</evidence>
<evidence type="ECO:0000313" key="11">
    <source>
        <dbReference type="EMBL" id="MBA4723639.1"/>
    </source>
</evidence>
<dbReference type="GO" id="GO:0005829">
    <property type="term" value="C:cytosol"/>
    <property type="evidence" value="ECO:0007669"/>
    <property type="project" value="TreeGrafter"/>
</dbReference>
<organism evidence="11 12">
    <name type="scientific">SAR86 cluster bacterium</name>
    <dbReference type="NCBI Taxonomy" id="2030880"/>
    <lineage>
        <taxon>Bacteria</taxon>
        <taxon>Pseudomonadati</taxon>
        <taxon>Pseudomonadota</taxon>
        <taxon>Gammaproteobacteria</taxon>
        <taxon>SAR86 cluster</taxon>
    </lineage>
</organism>
<dbReference type="PANTHER" id="PTHR20836:SF7">
    <property type="entry name" value="4-HYDROXY-TETRAHYDRODIPICOLINATE REDUCTASE"/>
    <property type="match status" value="1"/>
</dbReference>
<evidence type="ECO:0000313" key="12">
    <source>
        <dbReference type="Proteomes" id="UP000585327"/>
    </source>
</evidence>
<proteinExistence type="inferred from homology"/>
<dbReference type="GO" id="GO:0008839">
    <property type="term" value="F:4-hydroxy-tetrahydrodipicolinate reductase"/>
    <property type="evidence" value="ECO:0007669"/>
    <property type="project" value="InterPro"/>
</dbReference>
<dbReference type="Pfam" id="PF01113">
    <property type="entry name" value="DapB_N"/>
    <property type="match status" value="1"/>
</dbReference>
<keyword evidence="8" id="KW-0457">Lysine biosynthesis</keyword>
<accession>A0A838YUB1</accession>
<dbReference type="Proteomes" id="UP000585327">
    <property type="component" value="Unassembled WGS sequence"/>
</dbReference>
<evidence type="ECO:0000256" key="4">
    <source>
        <dbReference type="ARBA" id="ARBA00022857"/>
    </source>
</evidence>
<dbReference type="PANTHER" id="PTHR20836">
    <property type="entry name" value="DIHYDRODIPICOLINATE REDUCTASE"/>
    <property type="match status" value="1"/>
</dbReference>
<name>A0A838YUB1_9GAMM</name>
<keyword evidence="6" id="KW-0560">Oxidoreductase</keyword>
<dbReference type="InterPro" id="IPR000846">
    <property type="entry name" value="DapB_N"/>
</dbReference>
<dbReference type="InterPro" id="IPR036291">
    <property type="entry name" value="NAD(P)-bd_dom_sf"/>
</dbReference>
<feature type="domain" description="Dihydrodipicolinate reductase N-terminal" evidence="9">
    <location>
        <begin position="33"/>
        <end position="96"/>
    </location>
</feature>
<dbReference type="InterPro" id="IPR022663">
    <property type="entry name" value="DapB_C"/>
</dbReference>
<keyword evidence="3" id="KW-0028">Amino-acid biosynthesis</keyword>
<keyword evidence="2" id="KW-0963">Cytoplasm</keyword>
<protein>
    <submittedName>
        <fullName evidence="11">4-hydroxy-tetrahydrodipicolinate reductase</fullName>
    </submittedName>
</protein>
<keyword evidence="7" id="KW-0520">NAD</keyword>
<dbReference type="GO" id="GO:0019877">
    <property type="term" value="P:diaminopimelate biosynthetic process"/>
    <property type="evidence" value="ECO:0007669"/>
    <property type="project" value="UniProtKB-KW"/>
</dbReference>
<dbReference type="SUPFAM" id="SSF51735">
    <property type="entry name" value="NAD(P)-binding Rossmann-fold domains"/>
    <property type="match status" value="1"/>
</dbReference>
<sequence>MINLYLNGASGRMGVAVKSIISETNDFNLLDKDLSDEHDCIIDFSRPDSCINLILERKNKKILTPLIIGTTGFNEQQLGVIEEAAKFSPILLSFNMSQGISNLKKGIKKIIKDLNSSTICTINDYHHVNKVDAPSGTAIELKNFIEEKDKNKFIESIEIKSFREGDFFGIHEVDFKSNENHVTLKHKALSRLIFADGALRAAKKIINKNPGLYNLESI</sequence>
<evidence type="ECO:0000256" key="2">
    <source>
        <dbReference type="ARBA" id="ARBA00022490"/>
    </source>
</evidence>
<dbReference type="AlphaFoldDB" id="A0A838YUB1"/>
<reference evidence="11 12" key="1">
    <citation type="submission" date="2020-06" db="EMBL/GenBank/DDBJ databases">
        <title>Dysbiosis in marine aquaculture revealed through microbiome analysis: reverse ecology for environmental sustainability.</title>
        <authorList>
            <person name="Haro-Moreno J.M."/>
            <person name="Coutinho F.H."/>
            <person name="Zaragoza-Solas A."/>
            <person name="Picazo A."/>
            <person name="Almagro-Moreno S."/>
            <person name="Lopez-Perez M."/>
        </authorList>
    </citation>
    <scope>NUCLEOTIDE SEQUENCE [LARGE SCALE GENOMIC DNA]</scope>
    <source>
        <strain evidence="11">MCMED-G42</strain>
    </source>
</reference>
<dbReference type="Gene3D" id="3.30.360.10">
    <property type="entry name" value="Dihydrodipicolinate Reductase, domain 2"/>
    <property type="match status" value="1"/>
</dbReference>
<evidence type="ECO:0000256" key="1">
    <source>
        <dbReference type="ARBA" id="ARBA00006642"/>
    </source>
</evidence>
<evidence type="ECO:0000259" key="9">
    <source>
        <dbReference type="Pfam" id="PF01113"/>
    </source>
</evidence>